<evidence type="ECO:0000256" key="5">
    <source>
        <dbReference type="ARBA" id="ARBA00022989"/>
    </source>
</evidence>
<evidence type="ECO:0000256" key="4">
    <source>
        <dbReference type="ARBA" id="ARBA00022692"/>
    </source>
</evidence>
<feature type="domain" description="Major facilitator superfamily (MFS) profile" evidence="8">
    <location>
        <begin position="12"/>
        <end position="392"/>
    </location>
</feature>
<feature type="transmembrane region" description="Helical" evidence="7">
    <location>
        <begin position="335"/>
        <end position="354"/>
    </location>
</feature>
<dbReference type="InterPro" id="IPR011701">
    <property type="entry name" value="MFS"/>
</dbReference>
<evidence type="ECO:0000256" key="3">
    <source>
        <dbReference type="ARBA" id="ARBA00022475"/>
    </source>
</evidence>
<feature type="transmembrane region" description="Helical" evidence="7">
    <location>
        <begin position="273"/>
        <end position="292"/>
    </location>
</feature>
<dbReference type="Pfam" id="PF07690">
    <property type="entry name" value="MFS_1"/>
    <property type="match status" value="1"/>
</dbReference>
<protein>
    <submittedName>
        <fullName evidence="9">MFS transporter</fullName>
    </submittedName>
</protein>
<dbReference type="InterPro" id="IPR020846">
    <property type="entry name" value="MFS_dom"/>
</dbReference>
<evidence type="ECO:0000313" key="9">
    <source>
        <dbReference type="EMBL" id="UUP13268.1"/>
    </source>
</evidence>
<evidence type="ECO:0000256" key="1">
    <source>
        <dbReference type="ARBA" id="ARBA00004651"/>
    </source>
</evidence>
<keyword evidence="4 7" id="KW-0812">Transmembrane</keyword>
<accession>A0ABY5M518</accession>
<proteinExistence type="predicted"/>
<dbReference type="PROSITE" id="PS00216">
    <property type="entry name" value="SUGAR_TRANSPORT_1"/>
    <property type="match status" value="1"/>
</dbReference>
<dbReference type="RefSeq" id="WP_232400395.1">
    <property type="nucleotide sequence ID" value="NZ_CP102173.1"/>
</dbReference>
<feature type="transmembrane region" description="Helical" evidence="7">
    <location>
        <begin position="12"/>
        <end position="34"/>
    </location>
</feature>
<feature type="transmembrane region" description="Helical" evidence="7">
    <location>
        <begin position="366"/>
        <end position="386"/>
    </location>
</feature>
<dbReference type="InterPro" id="IPR036259">
    <property type="entry name" value="MFS_trans_sf"/>
</dbReference>
<feature type="transmembrane region" description="Helical" evidence="7">
    <location>
        <begin position="103"/>
        <end position="124"/>
    </location>
</feature>
<dbReference type="PROSITE" id="PS50850">
    <property type="entry name" value="MFS"/>
    <property type="match status" value="1"/>
</dbReference>
<keyword evidence="2" id="KW-0813">Transport</keyword>
<dbReference type="Proteomes" id="UP001316184">
    <property type="component" value="Chromosome"/>
</dbReference>
<dbReference type="InterPro" id="IPR005829">
    <property type="entry name" value="Sugar_transporter_CS"/>
</dbReference>
<feature type="transmembrane region" description="Helical" evidence="7">
    <location>
        <begin position="166"/>
        <end position="187"/>
    </location>
</feature>
<dbReference type="Gene3D" id="1.20.1250.20">
    <property type="entry name" value="MFS general substrate transporter like domains"/>
    <property type="match status" value="1"/>
</dbReference>
<dbReference type="InterPro" id="IPR050171">
    <property type="entry name" value="MFS_Transporters"/>
</dbReference>
<feature type="transmembrane region" description="Helical" evidence="7">
    <location>
        <begin position="208"/>
        <end position="229"/>
    </location>
</feature>
<sequence>MTTTAGRRSGGLLVGACALIFLAMVASFAPTPLYPVYQEAWNISDVQVSLAFAAYPVGVIVIVSFLGGLSDRIGRRNTLLIGLVMLAIALLTLALAPSYPVLVIGRLIHGFASGLVTGAAAAALMESHPRGLAAGAFVNTLCLAAGMAIGPLLSGALAGLTDHPRLFPFLVIGACLAVPAALLNRVPRSPRSSTRVRLVQPIGVPRRLWFPFSVSAAGIITANFGMGVFGTFGAEIAGTIGWTSQTRTGWLVSSMLILLALAQIGGRRLAHTTSMAIGTVCATLGWLTVALGGQGGSAPAVVIGSLLIGSAAGLCLLGSAGFIGSIAPPDRRAEIYSAFLLFAFGTLGLTALGIGPVIEHRTIESVLWGATGLAAALACWVVPSVLRLRRSA</sequence>
<name>A0ABY5M518_9ACTN</name>
<dbReference type="PANTHER" id="PTHR23517:SF13">
    <property type="entry name" value="MAJOR FACILITATOR SUPERFAMILY MFS_1"/>
    <property type="match status" value="1"/>
</dbReference>
<dbReference type="EMBL" id="CP102173">
    <property type="protein sequence ID" value="UUP13268.1"/>
    <property type="molecule type" value="Genomic_DNA"/>
</dbReference>
<feature type="transmembrane region" description="Helical" evidence="7">
    <location>
        <begin position="249"/>
        <end position="266"/>
    </location>
</feature>
<keyword evidence="3" id="KW-1003">Cell membrane</keyword>
<dbReference type="SUPFAM" id="SSF103473">
    <property type="entry name" value="MFS general substrate transporter"/>
    <property type="match status" value="1"/>
</dbReference>
<feature type="transmembrane region" description="Helical" evidence="7">
    <location>
        <begin position="136"/>
        <end position="160"/>
    </location>
</feature>
<reference evidence="9 10" key="1">
    <citation type="submission" date="2022-08" db="EMBL/GenBank/DDBJ databases">
        <title>novel species in genus Aeromicrobium.</title>
        <authorList>
            <person name="Ye L."/>
        </authorList>
    </citation>
    <scope>NUCLEOTIDE SEQUENCE [LARGE SCALE GENOMIC DNA]</scope>
    <source>
        <strain evidence="10">zg-Y1379</strain>
    </source>
</reference>
<comment type="subcellular location">
    <subcellularLocation>
        <location evidence="1">Cell membrane</location>
        <topology evidence="1">Multi-pass membrane protein</topology>
    </subcellularLocation>
</comment>
<keyword evidence="5 7" id="KW-1133">Transmembrane helix</keyword>
<evidence type="ECO:0000256" key="7">
    <source>
        <dbReference type="SAM" id="Phobius"/>
    </source>
</evidence>
<keyword evidence="6 7" id="KW-0472">Membrane</keyword>
<organism evidence="9 10">
    <name type="scientific">Aeromicrobium wangtongii</name>
    <dbReference type="NCBI Taxonomy" id="2969247"/>
    <lineage>
        <taxon>Bacteria</taxon>
        <taxon>Bacillati</taxon>
        <taxon>Actinomycetota</taxon>
        <taxon>Actinomycetes</taxon>
        <taxon>Propionibacteriales</taxon>
        <taxon>Nocardioidaceae</taxon>
        <taxon>Aeromicrobium</taxon>
    </lineage>
</organism>
<dbReference type="PANTHER" id="PTHR23517">
    <property type="entry name" value="RESISTANCE PROTEIN MDTM, PUTATIVE-RELATED-RELATED"/>
    <property type="match status" value="1"/>
</dbReference>
<keyword evidence="10" id="KW-1185">Reference proteome</keyword>
<evidence type="ECO:0000259" key="8">
    <source>
        <dbReference type="PROSITE" id="PS50850"/>
    </source>
</evidence>
<evidence type="ECO:0000313" key="10">
    <source>
        <dbReference type="Proteomes" id="UP001316184"/>
    </source>
</evidence>
<evidence type="ECO:0000256" key="2">
    <source>
        <dbReference type="ARBA" id="ARBA00022448"/>
    </source>
</evidence>
<evidence type="ECO:0000256" key="6">
    <source>
        <dbReference type="ARBA" id="ARBA00023136"/>
    </source>
</evidence>
<gene>
    <name evidence="9" type="ORF">NQV15_15640</name>
</gene>
<feature type="transmembrane region" description="Helical" evidence="7">
    <location>
        <begin position="46"/>
        <end position="66"/>
    </location>
</feature>
<feature type="transmembrane region" description="Helical" evidence="7">
    <location>
        <begin position="298"/>
        <end position="323"/>
    </location>
</feature>
<feature type="transmembrane region" description="Helical" evidence="7">
    <location>
        <begin position="78"/>
        <end position="97"/>
    </location>
</feature>